<accession>A0AAN9GMA6</accession>
<dbReference type="Proteomes" id="UP001374579">
    <property type="component" value="Unassembled WGS sequence"/>
</dbReference>
<comment type="caution">
    <text evidence="2">The sequence shown here is derived from an EMBL/GenBank/DDBJ whole genome shotgun (WGS) entry which is preliminary data.</text>
</comment>
<gene>
    <name evidence="2" type="ORF">V1264_000070</name>
</gene>
<dbReference type="EMBL" id="JBAMIC010000001">
    <property type="protein sequence ID" value="KAK7113913.1"/>
    <property type="molecule type" value="Genomic_DNA"/>
</dbReference>
<sequence length="143" mass="15797">MASPMLQVAVVVACVLCCGVQGARWNDPCNIRPYDLTEHGGEVTAPSHCTKGSVEWHYPQGTLQVNFHTDQHRPFTVCLTPGIGPLLNSVAQLVGGQKISVRNPQNGQTVCLPRADHRVVTVLLEQPTPQTYMTMYDFHLLYQ</sequence>
<protein>
    <submittedName>
        <fullName evidence="2">Uncharacterized protein</fullName>
    </submittedName>
</protein>
<feature type="signal peptide" evidence="1">
    <location>
        <begin position="1"/>
        <end position="22"/>
    </location>
</feature>
<keyword evidence="1" id="KW-0732">Signal</keyword>
<proteinExistence type="predicted"/>
<keyword evidence="3" id="KW-1185">Reference proteome</keyword>
<organism evidence="2 3">
    <name type="scientific">Littorina saxatilis</name>
    <dbReference type="NCBI Taxonomy" id="31220"/>
    <lineage>
        <taxon>Eukaryota</taxon>
        <taxon>Metazoa</taxon>
        <taxon>Spiralia</taxon>
        <taxon>Lophotrochozoa</taxon>
        <taxon>Mollusca</taxon>
        <taxon>Gastropoda</taxon>
        <taxon>Caenogastropoda</taxon>
        <taxon>Littorinimorpha</taxon>
        <taxon>Littorinoidea</taxon>
        <taxon>Littorinidae</taxon>
        <taxon>Littorina</taxon>
    </lineage>
</organism>
<name>A0AAN9GMA6_9CAEN</name>
<reference evidence="2 3" key="1">
    <citation type="submission" date="2024-02" db="EMBL/GenBank/DDBJ databases">
        <title>Chromosome-scale genome assembly of the rough periwinkle Littorina saxatilis.</title>
        <authorList>
            <person name="De Jode A."/>
            <person name="Faria R."/>
            <person name="Formenti G."/>
            <person name="Sims Y."/>
            <person name="Smith T.P."/>
            <person name="Tracey A."/>
            <person name="Wood J.M.D."/>
            <person name="Zagrodzka Z.B."/>
            <person name="Johannesson K."/>
            <person name="Butlin R.K."/>
            <person name="Leder E.H."/>
        </authorList>
    </citation>
    <scope>NUCLEOTIDE SEQUENCE [LARGE SCALE GENOMIC DNA]</scope>
    <source>
        <strain evidence="2">Snail1</strain>
        <tissue evidence="2">Muscle</tissue>
    </source>
</reference>
<dbReference type="AlphaFoldDB" id="A0AAN9GMA6"/>
<feature type="chain" id="PRO_5042851146" evidence="1">
    <location>
        <begin position="23"/>
        <end position="143"/>
    </location>
</feature>
<evidence type="ECO:0000256" key="1">
    <source>
        <dbReference type="SAM" id="SignalP"/>
    </source>
</evidence>
<evidence type="ECO:0000313" key="2">
    <source>
        <dbReference type="EMBL" id="KAK7113913.1"/>
    </source>
</evidence>
<evidence type="ECO:0000313" key="3">
    <source>
        <dbReference type="Proteomes" id="UP001374579"/>
    </source>
</evidence>